<dbReference type="AlphaFoldDB" id="A0A6A3PHQ4"/>
<reference evidence="4 5" key="1">
    <citation type="submission" date="2018-08" db="EMBL/GenBank/DDBJ databases">
        <title>Genomic investigation of the strawberry pathogen Phytophthora fragariae indicates pathogenicity is determined by transcriptional variation in three key races.</title>
        <authorList>
            <person name="Adams T.M."/>
            <person name="Armitage A.D."/>
            <person name="Sobczyk M.K."/>
            <person name="Bates H.J."/>
            <person name="Dunwell J.M."/>
            <person name="Nellist C.F."/>
            <person name="Harrison R.J."/>
        </authorList>
    </citation>
    <scope>NUCLEOTIDE SEQUENCE [LARGE SCALE GENOMIC DNA]</scope>
    <source>
        <strain evidence="3 5">A4</strain>
        <strain evidence="2 4">NOV-27</strain>
        <strain evidence="1 6">NOV-5</strain>
    </source>
</reference>
<keyword evidence="4" id="KW-1185">Reference proteome</keyword>
<dbReference type="EMBL" id="QXGA01007287">
    <property type="protein sequence ID" value="KAE9060556.1"/>
    <property type="molecule type" value="Genomic_DNA"/>
</dbReference>
<dbReference type="Proteomes" id="UP000437068">
    <property type="component" value="Unassembled WGS sequence"/>
</dbReference>
<evidence type="ECO:0000313" key="5">
    <source>
        <dbReference type="Proteomes" id="UP000437068"/>
    </source>
</evidence>
<name>A0A6A3PHQ4_9STRA</name>
<comment type="caution">
    <text evidence="1">The sequence shown here is derived from an EMBL/GenBank/DDBJ whole genome shotgun (WGS) entry which is preliminary data.</text>
</comment>
<dbReference type="Proteomes" id="UP000440732">
    <property type="component" value="Unassembled WGS sequence"/>
</dbReference>
<dbReference type="EMBL" id="QXGE01008675">
    <property type="protein sequence ID" value="KAE9261625.1"/>
    <property type="molecule type" value="Genomic_DNA"/>
</dbReference>
<proteinExistence type="predicted"/>
<protein>
    <submittedName>
        <fullName evidence="1">Uncharacterized protein</fullName>
    </submittedName>
</protein>
<dbReference type="EMBL" id="QXGB01006028">
    <property type="protein sequence ID" value="KAE9161669.1"/>
    <property type="molecule type" value="Genomic_DNA"/>
</dbReference>
<accession>A0A6A3PHQ4</accession>
<gene>
    <name evidence="3" type="ORF">PF001_g32351</name>
    <name evidence="2" type="ORF">PF005_g31151</name>
    <name evidence="1" type="ORF">PF006_g31615</name>
</gene>
<evidence type="ECO:0000313" key="4">
    <source>
        <dbReference type="Proteomes" id="UP000433483"/>
    </source>
</evidence>
<evidence type="ECO:0000313" key="1">
    <source>
        <dbReference type="EMBL" id="KAE9060556.1"/>
    </source>
</evidence>
<sequence length="39" mass="4208">MKPAERMVPVLSKITTLLAVMPLIRVVAIKAFGVSNIVT</sequence>
<evidence type="ECO:0000313" key="6">
    <source>
        <dbReference type="Proteomes" id="UP000440732"/>
    </source>
</evidence>
<evidence type="ECO:0000313" key="2">
    <source>
        <dbReference type="EMBL" id="KAE9161669.1"/>
    </source>
</evidence>
<dbReference type="Proteomes" id="UP000433483">
    <property type="component" value="Unassembled WGS sequence"/>
</dbReference>
<evidence type="ECO:0000313" key="3">
    <source>
        <dbReference type="EMBL" id="KAE9261625.1"/>
    </source>
</evidence>
<organism evidence="1 6">
    <name type="scientific">Phytophthora fragariae</name>
    <dbReference type="NCBI Taxonomy" id="53985"/>
    <lineage>
        <taxon>Eukaryota</taxon>
        <taxon>Sar</taxon>
        <taxon>Stramenopiles</taxon>
        <taxon>Oomycota</taxon>
        <taxon>Peronosporomycetes</taxon>
        <taxon>Peronosporales</taxon>
        <taxon>Peronosporaceae</taxon>
        <taxon>Phytophthora</taxon>
    </lineage>
</organism>